<feature type="signal peptide" evidence="2">
    <location>
        <begin position="1"/>
        <end position="23"/>
    </location>
</feature>
<comment type="caution">
    <text evidence="4">The sequence shown here is derived from an EMBL/GenBank/DDBJ whole genome shotgun (WGS) entry which is preliminary data.</text>
</comment>
<feature type="chain" id="PRO_5042223767" description="Peptidoglycan binding-like domain-containing protein" evidence="2">
    <location>
        <begin position="24"/>
        <end position="230"/>
    </location>
</feature>
<organism evidence="4 5">
    <name type="scientific">Apodospora peruviana</name>
    <dbReference type="NCBI Taxonomy" id="516989"/>
    <lineage>
        <taxon>Eukaryota</taxon>
        <taxon>Fungi</taxon>
        <taxon>Dikarya</taxon>
        <taxon>Ascomycota</taxon>
        <taxon>Pezizomycotina</taxon>
        <taxon>Sordariomycetes</taxon>
        <taxon>Sordariomycetidae</taxon>
        <taxon>Sordariales</taxon>
        <taxon>Lasiosphaeriaceae</taxon>
        <taxon>Apodospora</taxon>
    </lineage>
</organism>
<protein>
    <recommendedName>
        <fullName evidence="3">Peptidoglycan binding-like domain-containing protein</fullName>
    </recommendedName>
</protein>
<sequence length="230" mass="24129">MKLSPTSLALLLGTFTSHSLVLAAEGYCSTTSPQHVNIQSGGIVTTYRLDIPAISKSGKLSTNCIMNSGAKGTGVGQVQTACNECYGASLDVDNDYGSKTKDAVKVMQKKLGLKGSNVDGIYGPQTGGLMKFYGWSNKDWKCDRVTLVTGSRTAGLVLEWARGGSLGLSNKGMKQVCSISPGDVDVTSPGASDMSGKSGQEDEDETPATSKKAFKVVQTPTKAITKKQMN</sequence>
<evidence type="ECO:0000256" key="1">
    <source>
        <dbReference type="SAM" id="MobiDB-lite"/>
    </source>
</evidence>
<dbReference type="Gene3D" id="1.10.101.10">
    <property type="entry name" value="PGBD-like superfamily/PGBD"/>
    <property type="match status" value="1"/>
</dbReference>
<keyword evidence="2" id="KW-0732">Signal</keyword>
<keyword evidence="5" id="KW-1185">Reference proteome</keyword>
<accession>A0AAE0HST3</accession>
<dbReference type="Pfam" id="PF01471">
    <property type="entry name" value="PG_binding_1"/>
    <property type="match status" value="1"/>
</dbReference>
<evidence type="ECO:0000313" key="5">
    <source>
        <dbReference type="Proteomes" id="UP001283341"/>
    </source>
</evidence>
<evidence type="ECO:0000259" key="3">
    <source>
        <dbReference type="Pfam" id="PF01471"/>
    </source>
</evidence>
<dbReference type="Proteomes" id="UP001283341">
    <property type="component" value="Unassembled WGS sequence"/>
</dbReference>
<dbReference type="InterPro" id="IPR036366">
    <property type="entry name" value="PGBDSf"/>
</dbReference>
<evidence type="ECO:0000313" key="4">
    <source>
        <dbReference type="EMBL" id="KAK3312223.1"/>
    </source>
</evidence>
<feature type="region of interest" description="Disordered" evidence="1">
    <location>
        <begin position="180"/>
        <end position="214"/>
    </location>
</feature>
<dbReference type="EMBL" id="JAUEDM010000009">
    <property type="protein sequence ID" value="KAK3312223.1"/>
    <property type="molecule type" value="Genomic_DNA"/>
</dbReference>
<dbReference type="InterPro" id="IPR002477">
    <property type="entry name" value="Peptidoglycan-bd-like"/>
</dbReference>
<evidence type="ECO:0000256" key="2">
    <source>
        <dbReference type="SAM" id="SignalP"/>
    </source>
</evidence>
<reference evidence="4" key="1">
    <citation type="journal article" date="2023" name="Mol. Phylogenet. Evol.">
        <title>Genome-scale phylogeny and comparative genomics of the fungal order Sordariales.</title>
        <authorList>
            <person name="Hensen N."/>
            <person name="Bonometti L."/>
            <person name="Westerberg I."/>
            <person name="Brannstrom I.O."/>
            <person name="Guillou S."/>
            <person name="Cros-Aarteil S."/>
            <person name="Calhoun S."/>
            <person name="Haridas S."/>
            <person name="Kuo A."/>
            <person name="Mondo S."/>
            <person name="Pangilinan J."/>
            <person name="Riley R."/>
            <person name="LaButti K."/>
            <person name="Andreopoulos B."/>
            <person name="Lipzen A."/>
            <person name="Chen C."/>
            <person name="Yan M."/>
            <person name="Daum C."/>
            <person name="Ng V."/>
            <person name="Clum A."/>
            <person name="Steindorff A."/>
            <person name="Ohm R.A."/>
            <person name="Martin F."/>
            <person name="Silar P."/>
            <person name="Natvig D.O."/>
            <person name="Lalanne C."/>
            <person name="Gautier V."/>
            <person name="Ament-Velasquez S.L."/>
            <person name="Kruys A."/>
            <person name="Hutchinson M.I."/>
            <person name="Powell A.J."/>
            <person name="Barry K."/>
            <person name="Miller A.N."/>
            <person name="Grigoriev I.V."/>
            <person name="Debuchy R."/>
            <person name="Gladieux P."/>
            <person name="Hiltunen Thoren M."/>
            <person name="Johannesson H."/>
        </authorList>
    </citation>
    <scope>NUCLEOTIDE SEQUENCE</scope>
    <source>
        <strain evidence="4">CBS 118394</strain>
    </source>
</reference>
<dbReference type="InterPro" id="IPR036365">
    <property type="entry name" value="PGBD-like_sf"/>
</dbReference>
<dbReference type="SUPFAM" id="SSF47090">
    <property type="entry name" value="PGBD-like"/>
    <property type="match status" value="1"/>
</dbReference>
<proteinExistence type="predicted"/>
<dbReference type="AlphaFoldDB" id="A0AAE0HST3"/>
<feature type="domain" description="Peptidoglycan binding-like" evidence="3">
    <location>
        <begin position="72"/>
        <end position="126"/>
    </location>
</feature>
<name>A0AAE0HST3_9PEZI</name>
<gene>
    <name evidence="4" type="ORF">B0H66DRAFT_644495</name>
</gene>
<reference evidence="4" key="2">
    <citation type="submission" date="2023-06" db="EMBL/GenBank/DDBJ databases">
        <authorList>
            <consortium name="Lawrence Berkeley National Laboratory"/>
            <person name="Haridas S."/>
            <person name="Hensen N."/>
            <person name="Bonometti L."/>
            <person name="Westerberg I."/>
            <person name="Brannstrom I.O."/>
            <person name="Guillou S."/>
            <person name="Cros-Aarteil S."/>
            <person name="Calhoun S."/>
            <person name="Kuo A."/>
            <person name="Mondo S."/>
            <person name="Pangilinan J."/>
            <person name="Riley R."/>
            <person name="Labutti K."/>
            <person name="Andreopoulos B."/>
            <person name="Lipzen A."/>
            <person name="Chen C."/>
            <person name="Yanf M."/>
            <person name="Daum C."/>
            <person name="Ng V."/>
            <person name="Clum A."/>
            <person name="Steindorff A."/>
            <person name="Ohm R."/>
            <person name="Martin F."/>
            <person name="Silar P."/>
            <person name="Natvig D."/>
            <person name="Lalanne C."/>
            <person name="Gautier V."/>
            <person name="Ament-Velasquez S.L."/>
            <person name="Kruys A."/>
            <person name="Hutchinson M.I."/>
            <person name="Powell A.J."/>
            <person name="Barry K."/>
            <person name="Miller A.N."/>
            <person name="Grigoriev I.V."/>
            <person name="Debuchy R."/>
            <person name="Gladieux P."/>
            <person name="Thoren M.H."/>
            <person name="Johannesson H."/>
        </authorList>
    </citation>
    <scope>NUCLEOTIDE SEQUENCE</scope>
    <source>
        <strain evidence="4">CBS 118394</strain>
    </source>
</reference>